<evidence type="ECO:0000256" key="2">
    <source>
        <dbReference type="ARBA" id="ARBA00011063"/>
    </source>
</evidence>
<dbReference type="InterPro" id="IPR002115">
    <property type="entry name" value="Tyr_Pase_low_mol_wt_mml"/>
</dbReference>
<comment type="function">
    <text evidence="7">Acts on tyrosine phosphorylated proteins, low-MW aryl phosphates and natural and synthetic acyl phosphates.</text>
</comment>
<evidence type="ECO:0000256" key="6">
    <source>
        <dbReference type="PIRSR" id="PIRSR617867-1"/>
    </source>
</evidence>
<comment type="subcellular location">
    <subcellularLocation>
        <location evidence="1 7">Cytoplasm</location>
    </subcellularLocation>
</comment>
<feature type="active site" evidence="6">
    <location>
        <position position="19"/>
    </location>
</feature>
<dbReference type="PANTHER" id="PTHR11717:SF7">
    <property type="entry name" value="LOW MOLECULAR WEIGHT PHOSPHOTYROSINE PROTEIN PHOSPHATASE"/>
    <property type="match status" value="1"/>
</dbReference>
<feature type="active site" description="Nucleophile" evidence="6">
    <location>
        <position position="13"/>
    </location>
</feature>
<name>A0A9W9Y781_9CNID</name>
<feature type="active site" description="Proton donor" evidence="6">
    <location>
        <position position="130"/>
    </location>
</feature>
<reference evidence="9" key="1">
    <citation type="submission" date="2023-01" db="EMBL/GenBank/DDBJ databases">
        <title>Genome assembly of the deep-sea coral Lophelia pertusa.</title>
        <authorList>
            <person name="Herrera S."/>
            <person name="Cordes E."/>
        </authorList>
    </citation>
    <scope>NUCLEOTIDE SEQUENCE</scope>
    <source>
        <strain evidence="9">USNM1676648</strain>
        <tissue evidence="9">Polyp</tissue>
    </source>
</reference>
<dbReference type="InterPro" id="IPR050438">
    <property type="entry name" value="LMW_PTPase"/>
</dbReference>
<comment type="catalytic activity">
    <reaction evidence="7">
        <text>a phosphate monoester + H2O = an alcohol + phosphate</text>
        <dbReference type="Rhea" id="RHEA:15017"/>
        <dbReference type="ChEBI" id="CHEBI:15377"/>
        <dbReference type="ChEBI" id="CHEBI:30879"/>
        <dbReference type="ChEBI" id="CHEBI:43474"/>
        <dbReference type="ChEBI" id="CHEBI:67140"/>
        <dbReference type="EC" id="3.1.3.2"/>
    </reaction>
</comment>
<dbReference type="GO" id="GO:0005737">
    <property type="term" value="C:cytoplasm"/>
    <property type="evidence" value="ECO:0007669"/>
    <property type="project" value="UniProtKB-SubCell"/>
</dbReference>
<dbReference type="SMART" id="SM00226">
    <property type="entry name" value="LMWPc"/>
    <property type="match status" value="1"/>
</dbReference>
<keyword evidence="3 7" id="KW-0963">Cytoplasm</keyword>
<evidence type="ECO:0000256" key="4">
    <source>
        <dbReference type="ARBA" id="ARBA00022801"/>
    </source>
</evidence>
<evidence type="ECO:0000259" key="8">
    <source>
        <dbReference type="SMART" id="SM00226"/>
    </source>
</evidence>
<comment type="caution">
    <text evidence="9">The sequence shown here is derived from an EMBL/GenBank/DDBJ whole genome shotgun (WGS) entry which is preliminary data.</text>
</comment>
<dbReference type="PRINTS" id="PR00719">
    <property type="entry name" value="LMWPTPASE"/>
</dbReference>
<keyword evidence="5 7" id="KW-0904">Protein phosphatase</keyword>
<dbReference type="GO" id="GO:0003993">
    <property type="term" value="F:acid phosphatase activity"/>
    <property type="evidence" value="ECO:0007669"/>
    <property type="project" value="UniProtKB-UniRule"/>
</dbReference>
<keyword evidence="4 7" id="KW-0378">Hydrolase</keyword>
<dbReference type="OrthoDB" id="3388at2759"/>
<comment type="similarity">
    <text evidence="2 7">Belongs to the low molecular weight phosphotyrosine protein phosphatase family.</text>
</comment>
<dbReference type="AlphaFoldDB" id="A0A9W9Y781"/>
<dbReference type="PANTHER" id="PTHR11717">
    <property type="entry name" value="LOW MOLECULAR WEIGHT PROTEIN TYROSINE PHOSPHATASE"/>
    <property type="match status" value="1"/>
</dbReference>
<evidence type="ECO:0000256" key="5">
    <source>
        <dbReference type="ARBA" id="ARBA00022912"/>
    </source>
</evidence>
<dbReference type="EC" id="3.1.3.2" evidence="7"/>
<sequence length="158" mass="18272">MADKKDRKILFVCLGNICRSPSAEAILRHLVQQREDTSEWEIDSAGILDLHEGLRSDSRGLTVLKKHGISNPHRARQVREDDFRDFDVILAFDNSNVEDLKEFKPADGTARAKVKLFGAYDPKGEKIIHDPYYGDILDFENMFDHIYRCCEEFLRQSK</sequence>
<evidence type="ECO:0000256" key="7">
    <source>
        <dbReference type="RuleBase" id="RU368115"/>
    </source>
</evidence>
<feature type="domain" description="Phosphotyrosine protein phosphatase I" evidence="8">
    <location>
        <begin position="7"/>
        <end position="156"/>
    </location>
</feature>
<dbReference type="EMBL" id="MU827844">
    <property type="protein sequence ID" value="KAJ7318892.1"/>
    <property type="molecule type" value="Genomic_DNA"/>
</dbReference>
<dbReference type="EC" id="3.1.3.48" evidence="7"/>
<dbReference type="GO" id="GO:0004726">
    <property type="term" value="F:non-membrane spanning protein tyrosine phosphatase activity"/>
    <property type="evidence" value="ECO:0007669"/>
    <property type="project" value="InterPro"/>
</dbReference>
<evidence type="ECO:0000256" key="3">
    <source>
        <dbReference type="ARBA" id="ARBA00022490"/>
    </source>
</evidence>
<evidence type="ECO:0000313" key="9">
    <source>
        <dbReference type="EMBL" id="KAJ7318892.1"/>
    </source>
</evidence>
<dbReference type="Proteomes" id="UP001163046">
    <property type="component" value="Unassembled WGS sequence"/>
</dbReference>
<dbReference type="Gene3D" id="3.40.50.2300">
    <property type="match status" value="1"/>
</dbReference>
<keyword evidence="10" id="KW-1185">Reference proteome</keyword>
<protein>
    <recommendedName>
        <fullName evidence="7">Low molecular weight phosphotyrosine protein phosphatase</fullName>
        <shortName evidence="7">LMW-PTP</shortName>
        <shortName evidence="7">LMW-PTPase</shortName>
        <ecNumber evidence="7">3.1.3.2</ecNumber>
        <ecNumber evidence="7">3.1.3.48</ecNumber>
    </recommendedName>
    <alternativeName>
        <fullName evidence="7">Low molecular weight cytosolic acid phosphatase</fullName>
    </alternativeName>
</protein>
<dbReference type="CDD" id="cd16343">
    <property type="entry name" value="LMWPTP"/>
    <property type="match status" value="1"/>
</dbReference>
<gene>
    <name evidence="9" type="primary">primo-1</name>
    <name evidence="9" type="ORF">OS493_037119</name>
</gene>
<dbReference type="InterPro" id="IPR023485">
    <property type="entry name" value="Ptyr_pPase"/>
</dbReference>
<dbReference type="PRINTS" id="PR00720">
    <property type="entry name" value="MAMMALPTPASE"/>
</dbReference>
<organism evidence="9 10">
    <name type="scientific">Desmophyllum pertusum</name>
    <dbReference type="NCBI Taxonomy" id="174260"/>
    <lineage>
        <taxon>Eukaryota</taxon>
        <taxon>Metazoa</taxon>
        <taxon>Cnidaria</taxon>
        <taxon>Anthozoa</taxon>
        <taxon>Hexacorallia</taxon>
        <taxon>Scleractinia</taxon>
        <taxon>Caryophylliina</taxon>
        <taxon>Caryophylliidae</taxon>
        <taxon>Desmophyllum</taxon>
    </lineage>
</organism>
<dbReference type="InterPro" id="IPR036196">
    <property type="entry name" value="Ptyr_pPase_sf"/>
</dbReference>
<evidence type="ECO:0000313" key="10">
    <source>
        <dbReference type="Proteomes" id="UP001163046"/>
    </source>
</evidence>
<dbReference type="InterPro" id="IPR017867">
    <property type="entry name" value="Tyr_phospatase_low_mol_wt"/>
</dbReference>
<dbReference type="FunFam" id="3.40.50.2300:FF:000105">
    <property type="entry name" value="Low molecular weight phosphotyrosine protein"/>
    <property type="match status" value="1"/>
</dbReference>
<accession>A0A9W9Y781</accession>
<evidence type="ECO:0000256" key="1">
    <source>
        <dbReference type="ARBA" id="ARBA00004496"/>
    </source>
</evidence>
<dbReference type="SUPFAM" id="SSF52788">
    <property type="entry name" value="Phosphotyrosine protein phosphatases I"/>
    <property type="match status" value="1"/>
</dbReference>
<comment type="catalytic activity">
    <reaction evidence="7">
        <text>O-phospho-L-tyrosyl-[protein] + H2O = L-tyrosyl-[protein] + phosphate</text>
        <dbReference type="Rhea" id="RHEA:10684"/>
        <dbReference type="Rhea" id="RHEA-COMP:10136"/>
        <dbReference type="Rhea" id="RHEA-COMP:20101"/>
        <dbReference type="ChEBI" id="CHEBI:15377"/>
        <dbReference type="ChEBI" id="CHEBI:43474"/>
        <dbReference type="ChEBI" id="CHEBI:46858"/>
        <dbReference type="ChEBI" id="CHEBI:61978"/>
        <dbReference type="EC" id="3.1.3.48"/>
    </reaction>
</comment>
<proteinExistence type="inferred from homology"/>
<dbReference type="Pfam" id="PF01451">
    <property type="entry name" value="LMWPc"/>
    <property type="match status" value="1"/>
</dbReference>